<reference evidence="1" key="1">
    <citation type="journal article" date="2019" name="Database">
        <title>The radish genome database (RadishGD): an integrated information resource for radish genomics.</title>
        <authorList>
            <person name="Yu H.J."/>
            <person name="Baek S."/>
            <person name="Lee Y.J."/>
            <person name="Cho A."/>
            <person name="Mun J.H."/>
        </authorList>
    </citation>
    <scope>NUCLEOTIDE SEQUENCE [LARGE SCALE GENOMIC DNA]</scope>
    <source>
        <strain evidence="1">cv. WK10039</strain>
    </source>
</reference>
<evidence type="ECO:0000313" key="2">
    <source>
        <dbReference type="RefSeq" id="XP_018461967.1"/>
    </source>
</evidence>
<dbReference type="GO" id="GO:0009535">
    <property type="term" value="C:chloroplast thylakoid membrane"/>
    <property type="evidence" value="ECO:0007669"/>
    <property type="project" value="TreeGrafter"/>
</dbReference>
<dbReference type="SUPFAM" id="SSF103511">
    <property type="entry name" value="Chlorophyll a-b binding protein"/>
    <property type="match status" value="1"/>
</dbReference>
<dbReference type="Proteomes" id="UP000504610">
    <property type="component" value="Chromosome 2"/>
</dbReference>
<dbReference type="RefSeq" id="XP_018461967.1">
    <property type="nucleotide sequence ID" value="XM_018606465.2"/>
</dbReference>
<protein>
    <submittedName>
        <fullName evidence="2">Uncharacterized protein LOC108833012</fullName>
    </submittedName>
</protein>
<sequence length="175" mass="18940">MKGLEMVVTSFSSTPPIFFSFGADSQLSSFNLHGRITIPLASSSSSSSLLNGLRRHQYAKLVGTKARGGAVRVLANPNGSSSPPPGKLRAKKEVIMVDPLEAKRLASKQMEEIKGRERQQRRREIEAINGAWAIIGLLIGLVIEAQTGKGILAQLDGYWSAVLHLFTSSTQNLPQ</sequence>
<organism evidence="1 2">
    <name type="scientific">Raphanus sativus</name>
    <name type="common">Radish</name>
    <name type="synonym">Raphanus raphanistrum var. sativus</name>
    <dbReference type="NCBI Taxonomy" id="3726"/>
    <lineage>
        <taxon>Eukaryota</taxon>
        <taxon>Viridiplantae</taxon>
        <taxon>Streptophyta</taxon>
        <taxon>Embryophyta</taxon>
        <taxon>Tracheophyta</taxon>
        <taxon>Spermatophyta</taxon>
        <taxon>Magnoliopsida</taxon>
        <taxon>eudicotyledons</taxon>
        <taxon>Gunneridae</taxon>
        <taxon>Pentapetalae</taxon>
        <taxon>rosids</taxon>
        <taxon>malvids</taxon>
        <taxon>Brassicales</taxon>
        <taxon>Brassicaceae</taxon>
        <taxon>Brassiceae</taxon>
        <taxon>Raphanus</taxon>
    </lineage>
</organism>
<dbReference type="PANTHER" id="PTHR37752:SF1">
    <property type="entry name" value="OS02G0610700 PROTEIN"/>
    <property type="match status" value="1"/>
</dbReference>
<evidence type="ECO:0000313" key="1">
    <source>
        <dbReference type="Proteomes" id="UP000504610"/>
    </source>
</evidence>
<dbReference type="OrthoDB" id="1887732at2759"/>
<dbReference type="InterPro" id="IPR053091">
    <property type="entry name" value="PSII_Assembly/Photoprotect-Rel"/>
</dbReference>
<name>A0A6J0LPQ8_RAPSA</name>
<dbReference type="PANTHER" id="PTHR37752">
    <property type="entry name" value="OS02G0610700 PROTEIN"/>
    <property type="match status" value="1"/>
</dbReference>
<keyword evidence="1" id="KW-1185">Reference proteome</keyword>
<reference evidence="2" key="2">
    <citation type="submission" date="2025-08" db="UniProtKB">
        <authorList>
            <consortium name="RefSeq"/>
        </authorList>
    </citation>
    <scope>IDENTIFICATION</scope>
    <source>
        <tissue evidence="2">Leaf</tissue>
    </source>
</reference>
<dbReference type="KEGG" id="rsz:108833012"/>
<accession>A0A6J0LPQ8</accession>
<gene>
    <name evidence="2" type="primary">LOC108833012</name>
</gene>
<dbReference type="GeneID" id="108833012"/>
<dbReference type="AlphaFoldDB" id="A0A6J0LPQ8"/>
<proteinExistence type="predicted"/>